<proteinExistence type="predicted"/>
<comment type="caution">
    <text evidence="1">The sequence shown here is derived from an EMBL/GenBank/DDBJ whole genome shotgun (WGS) entry which is preliminary data.</text>
</comment>
<evidence type="ECO:0000313" key="1">
    <source>
        <dbReference type="EMBL" id="KAK4830276.1"/>
    </source>
</evidence>
<dbReference type="Proteomes" id="UP001333110">
    <property type="component" value="Unassembled WGS sequence"/>
</dbReference>
<sequence length="345" mass="38585">MRHWNRLPREVVDAPSLETFRLNFTPKFSTSSTPAMQRDGIGGCGQLITRCLSRSFLLRRRTPLALPLHQRGVPPTADGPPLTLPTLQFFINCPSMGPFHGVQSFRNRLLQPWVPHRVTSPASKPAPVWAPLSTSPQVLPGACSSVGLPWGTASLRHIHLFQHRVLHGLQVDICSIINLQGLQVDSLSHHGPHHGLHHGLQGNLCSSAWSTSSPSFFADLGPLQVLEGCYKVSLEPPLLQAEQPQLSQPVFIGEVLQPSDHLHGPPLDSLQQVHVLLMLEAPELNTVLQFWTPHYKKNIEMLEHIQRRAMKLEKGLENKTYEEQLRELGLFSLEKRRLRGDLIAL</sequence>
<organism evidence="1 2">
    <name type="scientific">Mycteria americana</name>
    <name type="common">Wood stork</name>
    <dbReference type="NCBI Taxonomy" id="33587"/>
    <lineage>
        <taxon>Eukaryota</taxon>
        <taxon>Metazoa</taxon>
        <taxon>Chordata</taxon>
        <taxon>Craniata</taxon>
        <taxon>Vertebrata</taxon>
        <taxon>Euteleostomi</taxon>
        <taxon>Archelosauria</taxon>
        <taxon>Archosauria</taxon>
        <taxon>Dinosauria</taxon>
        <taxon>Saurischia</taxon>
        <taxon>Theropoda</taxon>
        <taxon>Coelurosauria</taxon>
        <taxon>Aves</taxon>
        <taxon>Neognathae</taxon>
        <taxon>Neoaves</taxon>
        <taxon>Aequornithes</taxon>
        <taxon>Ciconiiformes</taxon>
        <taxon>Ciconiidae</taxon>
        <taxon>Mycteria</taxon>
    </lineage>
</organism>
<reference evidence="1 2" key="1">
    <citation type="journal article" date="2023" name="J. Hered.">
        <title>Chromosome-level genome of the wood stork (Mycteria americana) provides insight into avian chromosome evolution.</title>
        <authorList>
            <person name="Flamio R. Jr."/>
            <person name="Ramstad K.M."/>
        </authorList>
    </citation>
    <scope>NUCLEOTIDE SEQUENCE [LARGE SCALE GENOMIC DNA]</scope>
    <source>
        <strain evidence="1">JAX WOST 10</strain>
    </source>
</reference>
<name>A0AAN7NSP6_MYCAM</name>
<keyword evidence="2" id="KW-1185">Reference proteome</keyword>
<protein>
    <submittedName>
        <fullName evidence="1">Uncharacterized protein</fullName>
    </submittedName>
</protein>
<dbReference type="EMBL" id="JAUNZN010000001">
    <property type="protein sequence ID" value="KAK4830276.1"/>
    <property type="molecule type" value="Genomic_DNA"/>
</dbReference>
<evidence type="ECO:0000313" key="2">
    <source>
        <dbReference type="Proteomes" id="UP001333110"/>
    </source>
</evidence>
<dbReference type="AlphaFoldDB" id="A0AAN7NSP6"/>
<gene>
    <name evidence="1" type="ORF">QYF61_009369</name>
</gene>
<accession>A0AAN7NSP6</accession>